<sequence length="117" mass="12669">MIGRLVKLSVLVGLAGVVVGVWLGSTRATLGPAPLKTVDATATYENGFGRASTEDDEQQFVFDVRRIPWVSGSKVGKGDPPCLRTPGRKADVEIGYRDIRLPDGRTTADVALWIRCR</sequence>
<gene>
    <name evidence="1" type="ORF">D4739_03150</name>
</gene>
<dbReference type="RefSeq" id="WP_120059210.1">
    <property type="nucleotide sequence ID" value="NZ_QYRP01000002.1"/>
</dbReference>
<proteinExistence type="predicted"/>
<dbReference type="Proteomes" id="UP000276542">
    <property type="component" value="Unassembled WGS sequence"/>
</dbReference>
<evidence type="ECO:0000313" key="2">
    <source>
        <dbReference type="Proteomes" id="UP000276542"/>
    </source>
</evidence>
<name>A0A3A5H3G2_9ACTN</name>
<protein>
    <submittedName>
        <fullName evidence="1">Uncharacterized protein</fullName>
    </submittedName>
</protein>
<evidence type="ECO:0000313" key="1">
    <source>
        <dbReference type="EMBL" id="RJS45309.1"/>
    </source>
</evidence>
<accession>A0A3A5H3G2</accession>
<dbReference type="EMBL" id="QYRP01000002">
    <property type="protein sequence ID" value="RJS45309.1"/>
    <property type="molecule type" value="Genomic_DNA"/>
</dbReference>
<organism evidence="1 2">
    <name type="scientific">Nocardioides cavernaquae</name>
    <dbReference type="NCBI Taxonomy" id="2321396"/>
    <lineage>
        <taxon>Bacteria</taxon>
        <taxon>Bacillati</taxon>
        <taxon>Actinomycetota</taxon>
        <taxon>Actinomycetes</taxon>
        <taxon>Propionibacteriales</taxon>
        <taxon>Nocardioidaceae</taxon>
        <taxon>Nocardioides</taxon>
    </lineage>
</organism>
<dbReference type="OrthoDB" id="3790195at2"/>
<keyword evidence="2" id="KW-1185">Reference proteome</keyword>
<dbReference type="AlphaFoldDB" id="A0A3A5H3G2"/>
<reference evidence="2" key="1">
    <citation type="submission" date="2018-09" db="EMBL/GenBank/DDBJ databases">
        <authorList>
            <person name="Zhu H."/>
        </authorList>
    </citation>
    <scope>NUCLEOTIDE SEQUENCE [LARGE SCALE GENOMIC DNA]</scope>
    <source>
        <strain evidence="2">K1W22B-1</strain>
    </source>
</reference>
<comment type="caution">
    <text evidence="1">The sequence shown here is derived from an EMBL/GenBank/DDBJ whole genome shotgun (WGS) entry which is preliminary data.</text>
</comment>